<name>A0A931AVP8_9ENTE</name>
<keyword evidence="2" id="KW-1185">Reference proteome</keyword>
<protein>
    <submittedName>
        <fullName evidence="1">Uncharacterized protein</fullName>
    </submittedName>
</protein>
<comment type="caution">
    <text evidence="1">The sequence shown here is derived from an EMBL/GenBank/DDBJ whole genome shotgun (WGS) entry which is preliminary data.</text>
</comment>
<reference evidence="1" key="1">
    <citation type="submission" date="2020-09" db="EMBL/GenBank/DDBJ databases">
        <title>Genomic insights into the novelty and pathogenicity of a unique biofilm-forming Enterococcus sp. bacteria (Enterococcus lacertideformus) identified in reptiles.</title>
        <authorList>
            <person name="Agius J.E."/>
            <person name="Phalen D.N."/>
            <person name="Rose K."/>
            <person name="Eden J.-S."/>
        </authorList>
    </citation>
    <scope>NUCLEOTIDE SEQUENCE</scope>
    <source>
        <strain evidence="1">PHRS 0518</strain>
    </source>
</reference>
<dbReference type="AlphaFoldDB" id="A0A931AVP8"/>
<evidence type="ECO:0000313" key="2">
    <source>
        <dbReference type="Proteomes" id="UP000637757"/>
    </source>
</evidence>
<gene>
    <name evidence="1" type="ORF">IC227_10910</name>
</gene>
<sequence>MHYYQQILTDIEEQINAFKQVIALNESQLDNKDFAQYTKSRAEILTVKKKQQNLSIKADLILSIIDILKTSNTLPEKKTAIITYI</sequence>
<dbReference type="EMBL" id="JADAKE010000023">
    <property type="protein sequence ID" value="MBF8808657.1"/>
    <property type="molecule type" value="Genomic_DNA"/>
</dbReference>
<accession>A0A931AVP8</accession>
<proteinExistence type="predicted"/>
<evidence type="ECO:0000313" key="1">
    <source>
        <dbReference type="EMBL" id="MBF8808657.1"/>
    </source>
</evidence>
<dbReference type="Proteomes" id="UP000637757">
    <property type="component" value="Unassembled WGS sequence"/>
</dbReference>
<organism evidence="1 2">
    <name type="scientific">Enterococcus lacertideformus</name>
    <dbReference type="NCBI Taxonomy" id="2771493"/>
    <lineage>
        <taxon>Bacteria</taxon>
        <taxon>Bacillati</taxon>
        <taxon>Bacillota</taxon>
        <taxon>Bacilli</taxon>
        <taxon>Lactobacillales</taxon>
        <taxon>Enterococcaceae</taxon>
        <taxon>Enterococcus</taxon>
    </lineage>
</organism>